<sequence length="285" mass="32612">MRAGKCVLNNSYYAKIDRTKILVDLPSKRVKIVDFNGISIQNLKRIIHFASKQHLSKIICNCSIESFETFINAGFNLEGKIDGYFKGNDAFCMSYFISCTRKVCSNFPKKDSLVKECLSMKNTYIHRNNSMEYLIRNATKNDIKEMVDLLSTVFLTYPSPIYDEEYLTQTMNEKVLYKVAVHDGKIVSVASADMDEKNLNAEITNCATYPTFRCKGILSNIIHSLEYDLKIKGFLTLYSLSRSINPSINFALSKHNYNFAGRLVNNCNICGAFEDMNLWVKNIYN</sequence>
<evidence type="ECO:0000313" key="3">
    <source>
        <dbReference type="EMBL" id="RII33600.1"/>
    </source>
</evidence>
<gene>
    <name evidence="2" type="primary">yodP_2</name>
    <name evidence="3" type="synonym">ablB</name>
    <name evidence="2" type="ORF">CLCHR_43910</name>
    <name evidence="3" type="ORF">D2A34_17890</name>
</gene>
<feature type="domain" description="N-acetyltransferase" evidence="1">
    <location>
        <begin position="133"/>
        <end position="284"/>
    </location>
</feature>
<reference evidence="2 4" key="1">
    <citation type="submission" date="2017-03" db="EMBL/GenBank/DDBJ databases">
        <title>Genome sequence of Clostridium chromiireducens DSM 23318.</title>
        <authorList>
            <person name="Poehlein A."/>
            <person name="Daniel R."/>
        </authorList>
    </citation>
    <scope>NUCLEOTIDE SEQUENCE [LARGE SCALE GENOMIC DNA]</scope>
    <source>
        <strain evidence="2 4">DSM 23318</strain>
    </source>
</reference>
<dbReference type="EMBL" id="QXDJ01000004">
    <property type="protein sequence ID" value="RII33600.1"/>
    <property type="molecule type" value="Genomic_DNA"/>
</dbReference>
<dbReference type="InterPro" id="IPR022525">
    <property type="entry name" value="GNAT_AblB"/>
</dbReference>
<accession>A0A1V4IBX8</accession>
<keyword evidence="2" id="KW-0808">Transferase</keyword>
<proteinExistence type="predicted"/>
<keyword evidence="4" id="KW-1185">Reference proteome</keyword>
<dbReference type="PROSITE" id="PS51186">
    <property type="entry name" value="GNAT"/>
    <property type="match status" value="1"/>
</dbReference>
<dbReference type="InterPro" id="IPR016181">
    <property type="entry name" value="Acyl_CoA_acyltransferase"/>
</dbReference>
<dbReference type="GO" id="GO:0008080">
    <property type="term" value="F:N-acetyltransferase activity"/>
    <property type="evidence" value="ECO:0007669"/>
    <property type="project" value="InterPro"/>
</dbReference>
<dbReference type="NCBIfam" id="TIGR03827">
    <property type="entry name" value="GNAT_ablB"/>
    <property type="match status" value="1"/>
</dbReference>
<dbReference type="Proteomes" id="UP000265930">
    <property type="component" value="Unassembled WGS sequence"/>
</dbReference>
<evidence type="ECO:0000259" key="1">
    <source>
        <dbReference type="PROSITE" id="PS51186"/>
    </source>
</evidence>
<name>A0A1V4IBX8_9CLOT</name>
<dbReference type="EMBL" id="MZGT01000095">
    <property type="protein sequence ID" value="OPJ57491.1"/>
    <property type="molecule type" value="Genomic_DNA"/>
</dbReference>
<dbReference type="EC" id="2.3.1.-" evidence="2"/>
<dbReference type="AlphaFoldDB" id="A0A1V4IBX8"/>
<dbReference type="Proteomes" id="UP000191056">
    <property type="component" value="Unassembled WGS sequence"/>
</dbReference>
<dbReference type="RefSeq" id="WP_079442005.1">
    <property type="nucleotide sequence ID" value="NZ_JBLZIA010000002.1"/>
</dbReference>
<dbReference type="InterPro" id="IPR000182">
    <property type="entry name" value="GNAT_dom"/>
</dbReference>
<protein>
    <submittedName>
        <fullName evidence="2">N-acetyltransferase YodP</fullName>
        <ecNumber evidence="2">2.3.1.-</ecNumber>
    </submittedName>
    <submittedName>
        <fullName evidence="3">Putative beta-lysine N-acetyltransferase</fullName>
    </submittedName>
</protein>
<dbReference type="CDD" id="cd04301">
    <property type="entry name" value="NAT_SF"/>
    <property type="match status" value="1"/>
</dbReference>
<evidence type="ECO:0000313" key="4">
    <source>
        <dbReference type="Proteomes" id="UP000191056"/>
    </source>
</evidence>
<evidence type="ECO:0000313" key="5">
    <source>
        <dbReference type="Proteomes" id="UP000265930"/>
    </source>
</evidence>
<dbReference type="Pfam" id="PF00583">
    <property type="entry name" value="Acetyltransf_1"/>
    <property type="match status" value="1"/>
</dbReference>
<organism evidence="2 4">
    <name type="scientific">Clostridium chromiireducens</name>
    <dbReference type="NCBI Taxonomy" id="225345"/>
    <lineage>
        <taxon>Bacteria</taxon>
        <taxon>Bacillati</taxon>
        <taxon>Bacillota</taxon>
        <taxon>Clostridia</taxon>
        <taxon>Eubacteriales</taxon>
        <taxon>Clostridiaceae</taxon>
        <taxon>Clostridium</taxon>
    </lineage>
</organism>
<reference evidence="3 5" key="2">
    <citation type="submission" date="2018-08" db="EMBL/GenBank/DDBJ databases">
        <title>Genome of Clostridium chromiireducens C1, DSM12136.</title>
        <authorList>
            <person name="Xing M."/>
            <person name="Wei Y."/>
            <person name="Ang E.L."/>
            <person name="Zhao H."/>
            <person name="Zhang Y."/>
        </authorList>
    </citation>
    <scope>NUCLEOTIDE SEQUENCE [LARGE SCALE GENOMIC DNA]</scope>
    <source>
        <strain evidence="3 5">C1</strain>
    </source>
</reference>
<evidence type="ECO:0000313" key="2">
    <source>
        <dbReference type="EMBL" id="OPJ57491.1"/>
    </source>
</evidence>
<dbReference type="Gene3D" id="3.40.630.30">
    <property type="match status" value="1"/>
</dbReference>
<dbReference type="STRING" id="225345.CLCHR_43910"/>
<comment type="caution">
    <text evidence="2">The sequence shown here is derived from an EMBL/GenBank/DDBJ whole genome shotgun (WGS) entry which is preliminary data.</text>
</comment>
<keyword evidence="2" id="KW-0012">Acyltransferase</keyword>
<dbReference type="OrthoDB" id="9790652at2"/>
<dbReference type="SUPFAM" id="SSF55729">
    <property type="entry name" value="Acyl-CoA N-acyltransferases (Nat)"/>
    <property type="match status" value="1"/>
</dbReference>